<organism evidence="2">
    <name type="scientific">Utricularia reniformis</name>
    <dbReference type="NCBI Taxonomy" id="192314"/>
    <lineage>
        <taxon>Eukaryota</taxon>
        <taxon>Viridiplantae</taxon>
        <taxon>Streptophyta</taxon>
        <taxon>Embryophyta</taxon>
        <taxon>Tracheophyta</taxon>
        <taxon>Spermatophyta</taxon>
        <taxon>Magnoliopsida</taxon>
        <taxon>eudicotyledons</taxon>
        <taxon>Gunneridae</taxon>
        <taxon>Pentapetalae</taxon>
        <taxon>asterids</taxon>
        <taxon>lamiids</taxon>
        <taxon>Lamiales</taxon>
        <taxon>Lentibulariaceae</taxon>
        <taxon>Utricularia</taxon>
    </lineage>
</organism>
<reference evidence="2" key="1">
    <citation type="submission" date="2017-03" db="EMBL/GenBank/DDBJ databases">
        <title>The mitochondrial genome of the carnivorous plant Utricularia reniformis (Lentibulariaceae): structure, comparative analysis and evolutionary landmarks.</title>
        <authorList>
            <person name="Silva S.R."/>
            <person name="Alvarenga D.O."/>
            <person name="Michael T.P."/>
            <person name="Miranda V.F.O."/>
            <person name="Varani A.M."/>
        </authorList>
    </citation>
    <scope>NUCLEOTIDE SEQUENCE</scope>
</reference>
<geneLocation type="mitochondrion" evidence="2"/>
<name>A0A1Y0B078_9LAMI</name>
<proteinExistence type="predicted"/>
<keyword evidence="1" id="KW-0472">Membrane</keyword>
<keyword evidence="1" id="KW-1133">Transmembrane helix</keyword>
<evidence type="ECO:0000313" key="2">
    <source>
        <dbReference type="EMBL" id="ART30778.1"/>
    </source>
</evidence>
<gene>
    <name evidence="2" type="ORF">AEK19_MT0522</name>
</gene>
<keyword evidence="1" id="KW-0812">Transmembrane</keyword>
<keyword evidence="2" id="KW-0496">Mitochondrion</keyword>
<sequence length="34" mass="4064">MKMYLDGPAMFFPSFYAFSIYLYVNYIHPCFAKS</sequence>
<evidence type="ECO:0000256" key="1">
    <source>
        <dbReference type="SAM" id="Phobius"/>
    </source>
</evidence>
<dbReference type="EMBL" id="KY774314">
    <property type="protein sequence ID" value="ART30778.1"/>
    <property type="molecule type" value="Genomic_DNA"/>
</dbReference>
<accession>A0A1Y0B078</accession>
<protein>
    <submittedName>
        <fullName evidence="2">Uncharacterized protein</fullName>
    </submittedName>
</protein>
<dbReference type="AlphaFoldDB" id="A0A1Y0B078"/>
<feature type="transmembrane region" description="Helical" evidence="1">
    <location>
        <begin position="7"/>
        <end position="24"/>
    </location>
</feature>